<dbReference type="GO" id="GO:0004674">
    <property type="term" value="F:protein serine/threonine kinase activity"/>
    <property type="evidence" value="ECO:0007669"/>
    <property type="project" value="UniProtKB-KW"/>
</dbReference>
<keyword evidence="8" id="KW-0067">ATP-binding</keyword>
<keyword evidence="11" id="KW-0325">Glycoprotein</keyword>
<gene>
    <name evidence="14" type="ORF">Slati_0087700</name>
</gene>
<keyword evidence="6" id="KW-0547">Nucleotide-binding</keyword>
<evidence type="ECO:0000256" key="6">
    <source>
        <dbReference type="ARBA" id="ARBA00022741"/>
    </source>
</evidence>
<dbReference type="InterPro" id="IPR000719">
    <property type="entry name" value="Prot_kinase_dom"/>
</dbReference>
<dbReference type="PROSITE" id="PS00108">
    <property type="entry name" value="PROTEIN_KINASE_ST"/>
    <property type="match status" value="1"/>
</dbReference>
<dbReference type="FunFam" id="1.10.510.10:FF:000590">
    <property type="entry name" value="PR5-like receptor kinase"/>
    <property type="match status" value="1"/>
</dbReference>
<dbReference type="Gene3D" id="3.30.200.20">
    <property type="entry name" value="Phosphorylase Kinase, domain 1"/>
    <property type="match status" value="1"/>
</dbReference>
<dbReference type="Pfam" id="PF13947">
    <property type="entry name" value="GUB_WAK_bind"/>
    <property type="match status" value="1"/>
</dbReference>
<evidence type="ECO:0000256" key="4">
    <source>
        <dbReference type="ARBA" id="ARBA00022692"/>
    </source>
</evidence>
<feature type="signal peptide" evidence="12">
    <location>
        <begin position="1"/>
        <end position="18"/>
    </location>
</feature>
<evidence type="ECO:0000256" key="2">
    <source>
        <dbReference type="ARBA" id="ARBA00022527"/>
    </source>
</evidence>
<comment type="subcellular location">
    <subcellularLocation>
        <location evidence="1">Membrane</location>
        <topology evidence="1">Single-pass type I membrane protein</topology>
    </subcellularLocation>
</comment>
<dbReference type="GO" id="GO:0030247">
    <property type="term" value="F:polysaccharide binding"/>
    <property type="evidence" value="ECO:0007669"/>
    <property type="project" value="InterPro"/>
</dbReference>
<name>A0AAW2Y8I8_9LAMI</name>
<dbReference type="PROSITE" id="PS50011">
    <property type="entry name" value="PROTEIN_KINASE_DOM"/>
    <property type="match status" value="1"/>
</dbReference>
<sequence>MHTTKPSQELFLILLALATHLPLHFSGFYSQQDECSHSFHCANIANITAPFSGGSRPQACGLRGFELHDCDGDFPLLYISPLIYRVLEFDFSNQTLRVARQDLLSYACPTTFYNTTLQDPYHFAPDSNNQNITLFFDCFVDKNGKRTVFINQFGCTSLFGAGDASSGPGPNITCSGSISVPVNQTAAQALKNRKATDVLQEALFSGFVIKYFISTKAKQPANRFVMLNCMVIASRQLPFLFIRKDSEVFLRLKVLAMPLAAPSSMVFLRLKVLATPLAAPSPMVFPRGKSTLCSTSNEKLFSKFQLEILHFLPCKEVEIEKKISMTICRGANQAFILRLPRNAARGFPVAVKVLINSDSNGEEFINEVASISRTSHVNIVNLLGFCYDGNKKALVYEFMPNKSLDKFISGNADCQLNWEKLYKIAIGVAKGLEYLHTGCNTRIVHFDIKPQNILLDDDFCPKISDFGLAKLCKKKQSILLSVLGARGTIGYIAPEVFSRNYGGVSHKSDVYSYGMMVLEMAGAKKIVEPEATQQSSENYFPDRIYEQVVVNVSTNSNDLMIEEEEETTRKMFLVGFWCIQTNPSDRPRMSKVVEMLEGSVQSIPIPQKPVLFTPTFPISGPEFSSTLSAYVETENSAEV</sequence>
<evidence type="ECO:0000313" key="14">
    <source>
        <dbReference type="EMBL" id="KAL0462001.1"/>
    </source>
</evidence>
<dbReference type="Gene3D" id="1.10.510.10">
    <property type="entry name" value="Transferase(Phosphotransferase) domain 1"/>
    <property type="match status" value="1"/>
</dbReference>
<evidence type="ECO:0000256" key="8">
    <source>
        <dbReference type="ARBA" id="ARBA00022840"/>
    </source>
</evidence>
<dbReference type="InterPro" id="IPR008271">
    <property type="entry name" value="Ser/Thr_kinase_AS"/>
</dbReference>
<organism evidence="14">
    <name type="scientific">Sesamum latifolium</name>
    <dbReference type="NCBI Taxonomy" id="2727402"/>
    <lineage>
        <taxon>Eukaryota</taxon>
        <taxon>Viridiplantae</taxon>
        <taxon>Streptophyta</taxon>
        <taxon>Embryophyta</taxon>
        <taxon>Tracheophyta</taxon>
        <taxon>Spermatophyta</taxon>
        <taxon>Magnoliopsida</taxon>
        <taxon>eudicotyledons</taxon>
        <taxon>Gunneridae</taxon>
        <taxon>Pentapetalae</taxon>
        <taxon>asterids</taxon>
        <taxon>lamiids</taxon>
        <taxon>Lamiales</taxon>
        <taxon>Pedaliaceae</taxon>
        <taxon>Sesamum</taxon>
    </lineage>
</organism>
<keyword evidence="9" id="KW-1133">Transmembrane helix</keyword>
<reference evidence="14" key="1">
    <citation type="submission" date="2020-06" db="EMBL/GenBank/DDBJ databases">
        <authorList>
            <person name="Li T."/>
            <person name="Hu X."/>
            <person name="Zhang T."/>
            <person name="Song X."/>
            <person name="Zhang H."/>
            <person name="Dai N."/>
            <person name="Sheng W."/>
            <person name="Hou X."/>
            <person name="Wei L."/>
        </authorList>
    </citation>
    <scope>NUCLEOTIDE SEQUENCE</scope>
    <source>
        <strain evidence="14">KEN1</strain>
        <tissue evidence="14">Leaf</tissue>
    </source>
</reference>
<keyword evidence="7 14" id="KW-0418">Kinase</keyword>
<comment type="caution">
    <text evidence="14">The sequence shown here is derived from an EMBL/GenBank/DDBJ whole genome shotgun (WGS) entry which is preliminary data.</text>
</comment>
<evidence type="ECO:0000256" key="3">
    <source>
        <dbReference type="ARBA" id="ARBA00022679"/>
    </source>
</evidence>
<evidence type="ECO:0000256" key="10">
    <source>
        <dbReference type="ARBA" id="ARBA00023136"/>
    </source>
</evidence>
<dbReference type="AlphaFoldDB" id="A0AAW2Y8I8"/>
<dbReference type="PANTHER" id="PTHR27009">
    <property type="entry name" value="RUST RESISTANCE KINASE LR10-RELATED"/>
    <property type="match status" value="1"/>
</dbReference>
<dbReference type="GO" id="GO:0005524">
    <property type="term" value="F:ATP binding"/>
    <property type="evidence" value="ECO:0007669"/>
    <property type="project" value="UniProtKB-KW"/>
</dbReference>
<keyword evidence="2" id="KW-0723">Serine/threonine-protein kinase</keyword>
<dbReference type="GO" id="GO:0016020">
    <property type="term" value="C:membrane"/>
    <property type="evidence" value="ECO:0007669"/>
    <property type="project" value="UniProtKB-SubCell"/>
</dbReference>
<evidence type="ECO:0000256" key="5">
    <source>
        <dbReference type="ARBA" id="ARBA00022729"/>
    </source>
</evidence>
<feature type="chain" id="PRO_5043441887" evidence="12">
    <location>
        <begin position="19"/>
        <end position="639"/>
    </location>
</feature>
<evidence type="ECO:0000256" key="11">
    <source>
        <dbReference type="ARBA" id="ARBA00023180"/>
    </source>
</evidence>
<feature type="domain" description="Protein kinase" evidence="13">
    <location>
        <begin position="321"/>
        <end position="611"/>
    </location>
</feature>
<evidence type="ECO:0000259" key="13">
    <source>
        <dbReference type="PROSITE" id="PS50011"/>
    </source>
</evidence>
<dbReference type="InterPro" id="IPR025287">
    <property type="entry name" value="WAK_GUB"/>
</dbReference>
<dbReference type="EMBL" id="JACGWN010000001">
    <property type="protein sequence ID" value="KAL0462001.1"/>
    <property type="molecule type" value="Genomic_DNA"/>
</dbReference>
<protein>
    <submittedName>
        <fullName evidence="14">LEAF RUST 10 DISEASE-RESISTANCE LOCUS RECEPTOR-LIKE PROTEIN KINASE-like 2.5</fullName>
    </submittedName>
</protein>
<evidence type="ECO:0000256" key="7">
    <source>
        <dbReference type="ARBA" id="ARBA00022777"/>
    </source>
</evidence>
<dbReference type="SUPFAM" id="SSF56112">
    <property type="entry name" value="Protein kinase-like (PK-like)"/>
    <property type="match status" value="1"/>
</dbReference>
<dbReference type="SMART" id="SM00220">
    <property type="entry name" value="S_TKc"/>
    <property type="match status" value="1"/>
</dbReference>
<dbReference type="InterPro" id="IPR045874">
    <property type="entry name" value="LRK10/LRL21-25-like"/>
</dbReference>
<keyword evidence="4" id="KW-0812">Transmembrane</keyword>
<evidence type="ECO:0000256" key="12">
    <source>
        <dbReference type="SAM" id="SignalP"/>
    </source>
</evidence>
<evidence type="ECO:0000256" key="1">
    <source>
        <dbReference type="ARBA" id="ARBA00004479"/>
    </source>
</evidence>
<accession>A0AAW2Y8I8</accession>
<dbReference type="Pfam" id="PF00069">
    <property type="entry name" value="Pkinase"/>
    <property type="match status" value="1"/>
</dbReference>
<keyword evidence="14" id="KW-0675">Receptor</keyword>
<keyword evidence="10" id="KW-0472">Membrane</keyword>
<reference evidence="14" key="2">
    <citation type="journal article" date="2024" name="Plant">
        <title>Genomic evolution and insights into agronomic trait innovations of Sesamum species.</title>
        <authorList>
            <person name="Miao H."/>
            <person name="Wang L."/>
            <person name="Qu L."/>
            <person name="Liu H."/>
            <person name="Sun Y."/>
            <person name="Le M."/>
            <person name="Wang Q."/>
            <person name="Wei S."/>
            <person name="Zheng Y."/>
            <person name="Lin W."/>
            <person name="Duan Y."/>
            <person name="Cao H."/>
            <person name="Xiong S."/>
            <person name="Wang X."/>
            <person name="Wei L."/>
            <person name="Li C."/>
            <person name="Ma Q."/>
            <person name="Ju M."/>
            <person name="Zhao R."/>
            <person name="Li G."/>
            <person name="Mu C."/>
            <person name="Tian Q."/>
            <person name="Mei H."/>
            <person name="Zhang T."/>
            <person name="Gao T."/>
            <person name="Zhang H."/>
        </authorList>
    </citation>
    <scope>NUCLEOTIDE SEQUENCE</scope>
    <source>
        <strain evidence="14">KEN1</strain>
    </source>
</reference>
<keyword evidence="3" id="KW-0808">Transferase</keyword>
<evidence type="ECO:0000256" key="9">
    <source>
        <dbReference type="ARBA" id="ARBA00022989"/>
    </source>
</evidence>
<proteinExistence type="predicted"/>
<dbReference type="InterPro" id="IPR011009">
    <property type="entry name" value="Kinase-like_dom_sf"/>
</dbReference>
<keyword evidence="5 12" id="KW-0732">Signal</keyword>